<dbReference type="Pfam" id="PF21762">
    <property type="entry name" value="DEDDh_C"/>
    <property type="match status" value="1"/>
</dbReference>
<dbReference type="PANTHER" id="PTHR28083">
    <property type="entry name" value="GOOD FOR FULL DBP5 ACTIVITY PROTEIN 2"/>
    <property type="match status" value="1"/>
</dbReference>
<protein>
    <recommendedName>
        <fullName evidence="1">Gfd2/YDR514C-like C-terminal domain-containing protein</fullName>
    </recommendedName>
</protein>
<dbReference type="OrthoDB" id="5953249at2759"/>
<dbReference type="Gene3D" id="3.30.420.10">
    <property type="entry name" value="Ribonuclease H-like superfamily/Ribonuclease H"/>
    <property type="match status" value="1"/>
</dbReference>
<dbReference type="EMBL" id="CP002497">
    <property type="protein sequence ID" value="AET37300.1"/>
    <property type="molecule type" value="Genomic_DNA"/>
</dbReference>
<dbReference type="InterPro" id="IPR012337">
    <property type="entry name" value="RNaseH-like_sf"/>
</dbReference>
<name>G8JM40_ERECY</name>
<dbReference type="HOGENOM" id="CLU_029052_0_0_1"/>
<dbReference type="GO" id="GO:0005634">
    <property type="term" value="C:nucleus"/>
    <property type="evidence" value="ECO:0007669"/>
    <property type="project" value="TreeGrafter"/>
</dbReference>
<dbReference type="InterPro" id="IPR040151">
    <property type="entry name" value="Gfd2/YDR514C-like"/>
</dbReference>
<dbReference type="InParanoid" id="G8JM40"/>
<dbReference type="AlphaFoldDB" id="G8JM40"/>
<accession>G8JM40</accession>
<dbReference type="RefSeq" id="XP_003644117.1">
    <property type="nucleotide sequence ID" value="XM_003644069.1"/>
</dbReference>
<evidence type="ECO:0000313" key="3">
    <source>
        <dbReference type="Proteomes" id="UP000006790"/>
    </source>
</evidence>
<dbReference type="PANTHER" id="PTHR28083:SF1">
    <property type="entry name" value="GOOD FOR FULL DBP5 ACTIVITY PROTEIN 2"/>
    <property type="match status" value="1"/>
</dbReference>
<dbReference type="GO" id="GO:0003676">
    <property type="term" value="F:nucleic acid binding"/>
    <property type="evidence" value="ECO:0007669"/>
    <property type="project" value="InterPro"/>
</dbReference>
<dbReference type="KEGG" id="erc:Ecym_1042"/>
<sequence>MDIRRRADSEKRIVQAVGKISIQESLASKKKDMYVRGLSSNVKSGLETYRSALKECQAEMRRLRPVEGSGLRCSSWMYQVPYFRELSENVVRVSKEERELCRTQVDEYLDQLGARFTNVDHQYTTKLESMLQEMNADWELEHGEVPPKVSILKRYVFSNEKNEPVEQAAQEEKRLKLINLRVEYDNKVAAIRSLQGPKVYTLPGTPGWKELGEYFHLLQARNTILFSVDIEAYELAGSVITEVGFAIYDPRENQNLLSPEFRSFHLCPSESLGLVNEKYVPNHKSMFLMGETLVMPLAQCIEFIQGLVNYYLVPKPDIDDSYDRAIVGHDVQSDLHWLKGMFVDLPHVTGIHSDDKNCVKILDTSHLYKRLYGLKGCSLGKALRLHGIPHSYLHNAGNDAHYTLQLLMNMGDVQRRVQRGWDDLYAVHHTLQHWEELDALLSTSPNVSAISPESKSTGTKVKRTRTSRAIRNWDTHLSGMVYHENLQTFIQSIYVPESSCI</sequence>
<dbReference type="InterPro" id="IPR036397">
    <property type="entry name" value="RNaseH_sf"/>
</dbReference>
<evidence type="ECO:0000313" key="2">
    <source>
        <dbReference type="EMBL" id="AET37300.1"/>
    </source>
</evidence>
<dbReference type="GeneID" id="11470449"/>
<dbReference type="STRING" id="931890.G8JM40"/>
<dbReference type="OMA" id="NKTICFA"/>
<organism evidence="2 3">
    <name type="scientific">Eremothecium cymbalariae (strain CBS 270.75 / DBVPG 7215 / KCTC 17166 / NRRL Y-17582)</name>
    <name type="common">Yeast</name>
    <dbReference type="NCBI Taxonomy" id="931890"/>
    <lineage>
        <taxon>Eukaryota</taxon>
        <taxon>Fungi</taxon>
        <taxon>Dikarya</taxon>
        <taxon>Ascomycota</taxon>
        <taxon>Saccharomycotina</taxon>
        <taxon>Saccharomycetes</taxon>
        <taxon>Saccharomycetales</taxon>
        <taxon>Saccharomycetaceae</taxon>
        <taxon>Eremothecium</taxon>
    </lineage>
</organism>
<feature type="domain" description="Gfd2/YDR514C-like C-terminal" evidence="1">
    <location>
        <begin position="224"/>
        <end position="410"/>
    </location>
</feature>
<gene>
    <name evidence="2" type="ordered locus">Ecym_1042</name>
</gene>
<dbReference type="eggNOG" id="ENOG502QTQR">
    <property type="taxonomic scope" value="Eukaryota"/>
</dbReference>
<reference evidence="3" key="1">
    <citation type="journal article" date="2012" name="G3 (Bethesda)">
        <title>Pichia sorbitophila, an interspecies yeast hybrid reveals early steps of genome resolution following polyploidization.</title>
        <authorList>
            <person name="Leh Louis V."/>
            <person name="Despons L."/>
            <person name="Friedrich A."/>
            <person name="Martin T."/>
            <person name="Durrens P."/>
            <person name="Casaregola S."/>
            <person name="Neuveglise C."/>
            <person name="Fairhead C."/>
            <person name="Marck C."/>
            <person name="Cruz J.A."/>
            <person name="Straub M.L."/>
            <person name="Kugler V."/>
            <person name="Sacerdot C."/>
            <person name="Uzunov Z."/>
            <person name="Thierry A."/>
            <person name="Weiss S."/>
            <person name="Bleykasten C."/>
            <person name="De Montigny J."/>
            <person name="Jacques N."/>
            <person name="Jung P."/>
            <person name="Lemaire M."/>
            <person name="Mallet S."/>
            <person name="Morel G."/>
            <person name="Richard G.F."/>
            <person name="Sarkar A."/>
            <person name="Savel G."/>
            <person name="Schacherer J."/>
            <person name="Seret M.L."/>
            <person name="Talla E."/>
            <person name="Samson G."/>
            <person name="Jubin C."/>
            <person name="Poulain J."/>
            <person name="Vacherie B."/>
            <person name="Barbe V."/>
            <person name="Pelletier E."/>
            <person name="Sherman D.J."/>
            <person name="Westhof E."/>
            <person name="Weissenbach J."/>
            <person name="Baret P.V."/>
            <person name="Wincker P."/>
            <person name="Gaillardin C."/>
            <person name="Dujon B."/>
            <person name="Souciet J.L."/>
        </authorList>
    </citation>
    <scope>NUCLEOTIDE SEQUENCE [LARGE SCALE GENOMIC DNA]</scope>
    <source>
        <strain evidence="3">CBS 270.75 / DBVPG 7215 / KCTC 17166 / NRRL Y-17582</strain>
    </source>
</reference>
<keyword evidence="3" id="KW-1185">Reference proteome</keyword>
<dbReference type="FunCoup" id="G8JM40">
    <property type="interactions" value="68"/>
</dbReference>
<proteinExistence type="predicted"/>
<dbReference type="Proteomes" id="UP000006790">
    <property type="component" value="Chromosome 1"/>
</dbReference>
<evidence type="ECO:0000259" key="1">
    <source>
        <dbReference type="Pfam" id="PF21762"/>
    </source>
</evidence>
<dbReference type="SUPFAM" id="SSF53098">
    <property type="entry name" value="Ribonuclease H-like"/>
    <property type="match status" value="1"/>
</dbReference>
<dbReference type="InterPro" id="IPR048519">
    <property type="entry name" value="Gfd2/YDR514C-like_C"/>
</dbReference>